<dbReference type="PANTHER" id="PTHR12184:SF1">
    <property type="entry name" value="UBIQUINOL-CYTOCHROME-C REDUCTASE COMPLEX ASSEMBLY FACTOR 1"/>
    <property type="match status" value="1"/>
</dbReference>
<dbReference type="PANTHER" id="PTHR12184">
    <property type="entry name" value="UBIQUINOL-CYTOCHROME C REDUCTASE COMPLEX ASSEMBLY FACTOR 1 FAMILY MEMBER"/>
    <property type="match status" value="1"/>
</dbReference>
<gene>
    <name evidence="4" type="ORF">J0X12_12450</name>
</gene>
<evidence type="ECO:0000313" key="5">
    <source>
        <dbReference type="Proteomes" id="UP000664761"/>
    </source>
</evidence>
<evidence type="ECO:0000256" key="1">
    <source>
        <dbReference type="ARBA" id="ARBA00006407"/>
    </source>
</evidence>
<comment type="similarity">
    <text evidence="2">Belongs to the UPF0174 family.</text>
</comment>
<comment type="caution">
    <text evidence="4">The sequence shown here is derived from an EMBL/GenBank/DDBJ whole genome shotgun (WGS) entry which is preliminary data.</text>
</comment>
<protein>
    <recommendedName>
        <fullName evidence="3">Ubiquinol-cytochrome c chaperone domain-containing protein</fullName>
    </recommendedName>
</protein>
<evidence type="ECO:0000259" key="3">
    <source>
        <dbReference type="Pfam" id="PF03981"/>
    </source>
</evidence>
<dbReference type="InterPro" id="IPR007129">
    <property type="entry name" value="Ubiqinol_cyt_c_chaperone_CPB3"/>
</dbReference>
<accession>A0ABS3F7V5</accession>
<organism evidence="4 5">
    <name type="scientific">Sneathiella sedimenti</name>
    <dbReference type="NCBI Taxonomy" id="2816034"/>
    <lineage>
        <taxon>Bacteria</taxon>
        <taxon>Pseudomonadati</taxon>
        <taxon>Pseudomonadota</taxon>
        <taxon>Alphaproteobacteria</taxon>
        <taxon>Sneathiellales</taxon>
        <taxon>Sneathiellaceae</taxon>
        <taxon>Sneathiella</taxon>
    </lineage>
</organism>
<dbReference type="RefSeq" id="WP_207046229.1">
    <property type="nucleotide sequence ID" value="NZ_JAFLNC010000004.1"/>
</dbReference>
<proteinExistence type="inferred from homology"/>
<dbReference type="InterPro" id="IPR014569">
    <property type="entry name" value="Ubq_cyt-c_CBP3-rel"/>
</dbReference>
<keyword evidence="5" id="KW-1185">Reference proteome</keyword>
<dbReference type="Proteomes" id="UP000664761">
    <property type="component" value="Unassembled WGS sequence"/>
</dbReference>
<reference evidence="4 5" key="1">
    <citation type="submission" date="2021-03" db="EMBL/GenBank/DDBJ databases">
        <title>Sneathiella sp. CAU 1612 isolated from Kang Won-do.</title>
        <authorList>
            <person name="Kim W."/>
        </authorList>
    </citation>
    <scope>NUCLEOTIDE SEQUENCE [LARGE SCALE GENOMIC DNA]</scope>
    <source>
        <strain evidence="4 5">CAU 1612</strain>
    </source>
</reference>
<comment type="similarity">
    <text evidence="1">Belongs to the CBP3 family.</text>
</comment>
<dbReference type="EMBL" id="JAFLNC010000004">
    <property type="protein sequence ID" value="MBO0334433.1"/>
    <property type="molecule type" value="Genomic_DNA"/>
</dbReference>
<dbReference type="PIRSF" id="PIRSF032079">
    <property type="entry name" value="UCP032079"/>
    <property type="match status" value="1"/>
</dbReference>
<sequence>MGLANFFRRNPMERPAADLYAEIVRQSRNPAFYTAAAVPDTVDGRFEMISLHAFLIMRQLRGKGKRAQKLSQTLFDEMFADMDQSLREIGIGDLSIGKHIKKMAKAFYGRVAAYDSALDGEGEETLEESLLRNHYGTVDEVPAEAVAKLARYVRAADQHLSGQDLEALMKGSADFGPFQAD</sequence>
<evidence type="ECO:0000313" key="4">
    <source>
        <dbReference type="EMBL" id="MBO0334433.1"/>
    </source>
</evidence>
<dbReference type="InterPro" id="IPR021150">
    <property type="entry name" value="Ubiq_cyt_c_chap"/>
</dbReference>
<evidence type="ECO:0000256" key="2">
    <source>
        <dbReference type="ARBA" id="ARBA00006436"/>
    </source>
</evidence>
<dbReference type="Pfam" id="PF03981">
    <property type="entry name" value="Ubiq_cyt_C_chap"/>
    <property type="match status" value="1"/>
</dbReference>
<name>A0ABS3F7V5_9PROT</name>
<feature type="domain" description="Ubiquinol-cytochrome c chaperone" evidence="3">
    <location>
        <begin position="36"/>
        <end position="174"/>
    </location>
</feature>